<proteinExistence type="predicted"/>
<dbReference type="OrthoDB" id="1259151at2759"/>
<dbReference type="Gene3D" id="2.130.10.10">
    <property type="entry name" value="YVTN repeat-like/Quinoprotein amine dehydrogenase"/>
    <property type="match status" value="1"/>
</dbReference>
<name>A0A165HLP4_9APHY</name>
<accession>A0A165HLP4</accession>
<feature type="domain" description="F-box" evidence="1">
    <location>
        <begin position="1"/>
        <end position="45"/>
    </location>
</feature>
<dbReference type="Proteomes" id="UP000076871">
    <property type="component" value="Unassembled WGS sequence"/>
</dbReference>
<dbReference type="PROSITE" id="PS50181">
    <property type="entry name" value="FBOX"/>
    <property type="match status" value="1"/>
</dbReference>
<dbReference type="EMBL" id="KV427606">
    <property type="protein sequence ID" value="KZT11895.1"/>
    <property type="molecule type" value="Genomic_DNA"/>
</dbReference>
<gene>
    <name evidence="2" type="ORF">LAESUDRAFT_641604</name>
</gene>
<dbReference type="InterPro" id="IPR015943">
    <property type="entry name" value="WD40/YVTN_repeat-like_dom_sf"/>
</dbReference>
<dbReference type="InterPro" id="IPR036322">
    <property type="entry name" value="WD40_repeat_dom_sf"/>
</dbReference>
<dbReference type="SMART" id="SM00256">
    <property type="entry name" value="FBOX"/>
    <property type="match status" value="1"/>
</dbReference>
<dbReference type="InParanoid" id="A0A165HLP4"/>
<dbReference type="RefSeq" id="XP_040769543.1">
    <property type="nucleotide sequence ID" value="XM_040903676.1"/>
</dbReference>
<evidence type="ECO:0000313" key="3">
    <source>
        <dbReference type="Proteomes" id="UP000076871"/>
    </source>
</evidence>
<evidence type="ECO:0000313" key="2">
    <source>
        <dbReference type="EMBL" id="KZT11895.1"/>
    </source>
</evidence>
<organism evidence="2 3">
    <name type="scientific">Laetiporus sulphureus 93-53</name>
    <dbReference type="NCBI Taxonomy" id="1314785"/>
    <lineage>
        <taxon>Eukaryota</taxon>
        <taxon>Fungi</taxon>
        <taxon>Dikarya</taxon>
        <taxon>Basidiomycota</taxon>
        <taxon>Agaricomycotina</taxon>
        <taxon>Agaricomycetes</taxon>
        <taxon>Polyporales</taxon>
        <taxon>Laetiporus</taxon>
    </lineage>
</organism>
<dbReference type="InterPro" id="IPR001810">
    <property type="entry name" value="F-box_dom"/>
</dbReference>
<dbReference type="GeneID" id="63820706"/>
<dbReference type="Gene3D" id="1.20.1280.50">
    <property type="match status" value="1"/>
</dbReference>
<keyword evidence="3" id="KW-1185">Reference proteome</keyword>
<protein>
    <recommendedName>
        <fullName evidence="1">F-box domain-containing protein</fullName>
    </recommendedName>
</protein>
<dbReference type="SUPFAM" id="SSF50978">
    <property type="entry name" value="WD40 repeat-like"/>
    <property type="match status" value="1"/>
</dbReference>
<dbReference type="InterPro" id="IPR036047">
    <property type="entry name" value="F-box-like_dom_sf"/>
</dbReference>
<evidence type="ECO:0000259" key="1">
    <source>
        <dbReference type="PROSITE" id="PS50181"/>
    </source>
</evidence>
<reference evidence="2 3" key="1">
    <citation type="journal article" date="2016" name="Mol. Biol. Evol.">
        <title>Comparative Genomics of Early-Diverging Mushroom-Forming Fungi Provides Insights into the Origins of Lignocellulose Decay Capabilities.</title>
        <authorList>
            <person name="Nagy L.G."/>
            <person name="Riley R."/>
            <person name="Tritt A."/>
            <person name="Adam C."/>
            <person name="Daum C."/>
            <person name="Floudas D."/>
            <person name="Sun H."/>
            <person name="Yadav J.S."/>
            <person name="Pangilinan J."/>
            <person name="Larsson K.H."/>
            <person name="Matsuura K."/>
            <person name="Barry K."/>
            <person name="Labutti K."/>
            <person name="Kuo R."/>
            <person name="Ohm R.A."/>
            <person name="Bhattacharya S.S."/>
            <person name="Shirouzu T."/>
            <person name="Yoshinaga Y."/>
            <person name="Martin F.M."/>
            <person name="Grigoriev I.V."/>
            <person name="Hibbett D.S."/>
        </authorList>
    </citation>
    <scope>NUCLEOTIDE SEQUENCE [LARGE SCALE GENOMIC DNA]</scope>
    <source>
        <strain evidence="2 3">93-53</strain>
    </source>
</reference>
<dbReference type="SUPFAM" id="SSF81383">
    <property type="entry name" value="F-box domain"/>
    <property type="match status" value="1"/>
</dbReference>
<dbReference type="Pfam" id="PF12937">
    <property type="entry name" value="F-box-like"/>
    <property type="match status" value="1"/>
</dbReference>
<dbReference type="AlphaFoldDB" id="A0A165HLP4"/>
<sequence>MDFRTLPGDVVILIMQYLSARDLAAITQTCRFLHDLVNGHGWRAHARYNVRPSHSLRKALSIWDPYSQVKYQAITDHNWSKQHFIARPLNSKWAGKLQPALTINDSRLFVGAGHAIYTYTFTSSKPCESPGIQAEGVYLIADRFEARHDITSLASVDAGGPDSTVFVGYADGELERITLPSEKTSLDGVLWEPPVRNRWYFHGDDLIESLSSSGGYLLSLSSNGTAVFLNVATPTSGPQILHLNVRSWSAYLSTRGSYSYAAFGASSVLSLTVHSISSSGLSHTPTAILTSGGGAEEQKQSAVYGICGAPPSFPWGSSDQIIVSGWYDGPVRVHDLRSSVRARMGDSTLGPAPLTPVLSVYDPWLFEPNYSVSCGGGSSSYIAAGTARHSVVAFWDVRNPAGGWSVHAPGNDSSPVYSVILESSRLFGATQSRSFVLDFGPNVHEETYPRLKHNNFRADGLKKTHRDDIGFYVTKYSHCR</sequence>